<evidence type="ECO:0000256" key="4">
    <source>
        <dbReference type="ARBA" id="ARBA00022833"/>
    </source>
</evidence>
<name>B4JX40_DROGR</name>
<reference evidence="7 8" key="1">
    <citation type="journal article" date="2007" name="Nature">
        <title>Evolution of genes and genomes on the Drosophila phylogeny.</title>
        <authorList>
            <consortium name="Drosophila 12 Genomes Consortium"/>
            <person name="Clark A.G."/>
            <person name="Eisen M.B."/>
            <person name="Smith D.R."/>
            <person name="Bergman C.M."/>
            <person name="Oliver B."/>
            <person name="Markow T.A."/>
            <person name="Kaufman T.C."/>
            <person name="Kellis M."/>
            <person name="Gelbart W."/>
            <person name="Iyer V.N."/>
            <person name="Pollard D.A."/>
            <person name="Sackton T.B."/>
            <person name="Larracuente A.M."/>
            <person name="Singh N.D."/>
            <person name="Abad J.P."/>
            <person name="Abt D.N."/>
            <person name="Adryan B."/>
            <person name="Aguade M."/>
            <person name="Akashi H."/>
            <person name="Anderson W.W."/>
            <person name="Aquadro C.F."/>
            <person name="Ardell D.H."/>
            <person name="Arguello R."/>
            <person name="Artieri C.G."/>
            <person name="Barbash D.A."/>
            <person name="Barker D."/>
            <person name="Barsanti P."/>
            <person name="Batterham P."/>
            <person name="Batzoglou S."/>
            <person name="Begun D."/>
            <person name="Bhutkar A."/>
            <person name="Blanco E."/>
            <person name="Bosak S.A."/>
            <person name="Bradley R.K."/>
            <person name="Brand A.D."/>
            <person name="Brent M.R."/>
            <person name="Brooks A.N."/>
            <person name="Brown R.H."/>
            <person name="Butlin R.K."/>
            <person name="Caggese C."/>
            <person name="Calvi B.R."/>
            <person name="Bernardo de Carvalho A."/>
            <person name="Caspi A."/>
            <person name="Castrezana S."/>
            <person name="Celniker S.E."/>
            <person name="Chang J.L."/>
            <person name="Chapple C."/>
            <person name="Chatterji S."/>
            <person name="Chinwalla A."/>
            <person name="Civetta A."/>
            <person name="Clifton S.W."/>
            <person name="Comeron J.M."/>
            <person name="Costello J.C."/>
            <person name="Coyne J.A."/>
            <person name="Daub J."/>
            <person name="David R.G."/>
            <person name="Delcher A.L."/>
            <person name="Delehaunty K."/>
            <person name="Do C.B."/>
            <person name="Ebling H."/>
            <person name="Edwards K."/>
            <person name="Eickbush T."/>
            <person name="Evans J.D."/>
            <person name="Filipski A."/>
            <person name="Findeiss S."/>
            <person name="Freyhult E."/>
            <person name="Fulton L."/>
            <person name="Fulton R."/>
            <person name="Garcia A.C."/>
            <person name="Gardiner A."/>
            <person name="Garfield D.A."/>
            <person name="Garvin B.E."/>
            <person name="Gibson G."/>
            <person name="Gilbert D."/>
            <person name="Gnerre S."/>
            <person name="Godfrey J."/>
            <person name="Good R."/>
            <person name="Gotea V."/>
            <person name="Gravely B."/>
            <person name="Greenberg A.J."/>
            <person name="Griffiths-Jones S."/>
            <person name="Gross S."/>
            <person name="Guigo R."/>
            <person name="Gustafson E.A."/>
            <person name="Haerty W."/>
            <person name="Hahn M.W."/>
            <person name="Halligan D.L."/>
            <person name="Halpern A.L."/>
            <person name="Halter G.M."/>
            <person name="Han M.V."/>
            <person name="Heger A."/>
            <person name="Hillier L."/>
            <person name="Hinrichs A.S."/>
            <person name="Holmes I."/>
            <person name="Hoskins R.A."/>
            <person name="Hubisz M.J."/>
            <person name="Hultmark D."/>
            <person name="Huntley M.A."/>
            <person name="Jaffe D.B."/>
            <person name="Jagadeeshan S."/>
            <person name="Jeck W.R."/>
            <person name="Johnson J."/>
            <person name="Jones C.D."/>
            <person name="Jordan W.C."/>
            <person name="Karpen G.H."/>
            <person name="Kataoka E."/>
            <person name="Keightley P.D."/>
            <person name="Kheradpour P."/>
            <person name="Kirkness E.F."/>
            <person name="Koerich L.B."/>
            <person name="Kristiansen K."/>
            <person name="Kudrna D."/>
            <person name="Kulathinal R.J."/>
            <person name="Kumar S."/>
            <person name="Kwok R."/>
            <person name="Lander E."/>
            <person name="Langley C.H."/>
            <person name="Lapoint R."/>
            <person name="Lazzaro B.P."/>
            <person name="Lee S.J."/>
            <person name="Levesque L."/>
            <person name="Li R."/>
            <person name="Lin C.F."/>
            <person name="Lin M.F."/>
            <person name="Lindblad-Toh K."/>
            <person name="Llopart A."/>
            <person name="Long M."/>
            <person name="Low L."/>
            <person name="Lozovsky E."/>
            <person name="Lu J."/>
            <person name="Luo M."/>
            <person name="Machado C.A."/>
            <person name="Makalowski W."/>
            <person name="Marzo M."/>
            <person name="Matsuda M."/>
            <person name="Matzkin L."/>
            <person name="McAllister B."/>
            <person name="McBride C.S."/>
            <person name="McKernan B."/>
            <person name="McKernan K."/>
            <person name="Mendez-Lago M."/>
            <person name="Minx P."/>
            <person name="Mollenhauer M.U."/>
            <person name="Montooth K."/>
            <person name="Mount S.M."/>
            <person name="Mu X."/>
            <person name="Myers E."/>
            <person name="Negre B."/>
            <person name="Newfeld S."/>
            <person name="Nielsen R."/>
            <person name="Noor M.A."/>
            <person name="O'Grady P."/>
            <person name="Pachter L."/>
            <person name="Papaceit M."/>
            <person name="Parisi M.J."/>
            <person name="Parisi M."/>
            <person name="Parts L."/>
            <person name="Pedersen J.S."/>
            <person name="Pesole G."/>
            <person name="Phillippy A.M."/>
            <person name="Ponting C.P."/>
            <person name="Pop M."/>
            <person name="Porcelli D."/>
            <person name="Powell J.R."/>
            <person name="Prohaska S."/>
            <person name="Pruitt K."/>
            <person name="Puig M."/>
            <person name="Quesneville H."/>
            <person name="Ram K.R."/>
            <person name="Rand D."/>
            <person name="Rasmussen M.D."/>
            <person name="Reed L.K."/>
            <person name="Reenan R."/>
            <person name="Reily A."/>
            <person name="Remington K.A."/>
            <person name="Rieger T.T."/>
            <person name="Ritchie M.G."/>
            <person name="Robin C."/>
            <person name="Rogers Y.H."/>
            <person name="Rohde C."/>
            <person name="Rozas J."/>
            <person name="Rubenfield M.J."/>
            <person name="Ruiz A."/>
            <person name="Russo S."/>
            <person name="Salzberg S.L."/>
            <person name="Sanchez-Gracia A."/>
            <person name="Saranga D.J."/>
            <person name="Sato H."/>
            <person name="Schaeffer S.W."/>
            <person name="Schatz M.C."/>
            <person name="Schlenke T."/>
            <person name="Schwartz R."/>
            <person name="Segarra C."/>
            <person name="Singh R.S."/>
            <person name="Sirot L."/>
            <person name="Sirota M."/>
            <person name="Sisneros N.B."/>
            <person name="Smith C.D."/>
            <person name="Smith T.F."/>
            <person name="Spieth J."/>
            <person name="Stage D.E."/>
            <person name="Stark A."/>
            <person name="Stephan W."/>
            <person name="Strausberg R.L."/>
            <person name="Strempel S."/>
            <person name="Sturgill D."/>
            <person name="Sutton G."/>
            <person name="Sutton G.G."/>
            <person name="Tao W."/>
            <person name="Teichmann S."/>
            <person name="Tobari Y.N."/>
            <person name="Tomimura Y."/>
            <person name="Tsolas J.M."/>
            <person name="Valente V.L."/>
            <person name="Venter E."/>
            <person name="Venter J.C."/>
            <person name="Vicario S."/>
            <person name="Vieira F.G."/>
            <person name="Vilella A.J."/>
            <person name="Villasante A."/>
            <person name="Walenz B."/>
            <person name="Wang J."/>
            <person name="Wasserman M."/>
            <person name="Watts T."/>
            <person name="Wilson D."/>
            <person name="Wilson R.K."/>
            <person name="Wing R.A."/>
            <person name="Wolfner M.F."/>
            <person name="Wong A."/>
            <person name="Wong G.K."/>
            <person name="Wu C.I."/>
            <person name="Wu G."/>
            <person name="Yamamoto D."/>
            <person name="Yang H.P."/>
            <person name="Yang S.P."/>
            <person name="Yorke J.A."/>
            <person name="Yoshida K."/>
            <person name="Zdobnov E."/>
            <person name="Zhang P."/>
            <person name="Zhang Y."/>
            <person name="Zimin A.V."/>
            <person name="Baldwin J."/>
            <person name="Abdouelleil A."/>
            <person name="Abdulkadir J."/>
            <person name="Abebe A."/>
            <person name="Abera B."/>
            <person name="Abreu J."/>
            <person name="Acer S.C."/>
            <person name="Aftuck L."/>
            <person name="Alexander A."/>
            <person name="An P."/>
            <person name="Anderson E."/>
            <person name="Anderson S."/>
            <person name="Arachi H."/>
            <person name="Azer M."/>
            <person name="Bachantsang P."/>
            <person name="Barry A."/>
            <person name="Bayul T."/>
            <person name="Berlin A."/>
            <person name="Bessette D."/>
            <person name="Bloom T."/>
            <person name="Blye J."/>
            <person name="Boguslavskiy L."/>
            <person name="Bonnet C."/>
            <person name="Boukhgalter B."/>
            <person name="Bourzgui I."/>
            <person name="Brown A."/>
            <person name="Cahill P."/>
            <person name="Channer S."/>
            <person name="Cheshatsang Y."/>
            <person name="Chuda L."/>
            <person name="Citroen M."/>
            <person name="Collymore A."/>
            <person name="Cooke P."/>
            <person name="Costello M."/>
            <person name="D'Aco K."/>
            <person name="Daza R."/>
            <person name="De Haan G."/>
            <person name="DeGray S."/>
            <person name="DeMaso C."/>
            <person name="Dhargay N."/>
            <person name="Dooley K."/>
            <person name="Dooley E."/>
            <person name="Doricent M."/>
            <person name="Dorje P."/>
            <person name="Dorjee K."/>
            <person name="Dupes A."/>
            <person name="Elong R."/>
            <person name="Falk J."/>
            <person name="Farina A."/>
            <person name="Faro S."/>
            <person name="Ferguson D."/>
            <person name="Fisher S."/>
            <person name="Foley C.D."/>
            <person name="Franke A."/>
            <person name="Friedrich D."/>
            <person name="Gadbois L."/>
            <person name="Gearin G."/>
            <person name="Gearin C.R."/>
            <person name="Giannoukos G."/>
            <person name="Goode T."/>
            <person name="Graham J."/>
            <person name="Grandbois E."/>
            <person name="Grewal S."/>
            <person name="Gyaltsen K."/>
            <person name="Hafez N."/>
            <person name="Hagos B."/>
            <person name="Hall J."/>
            <person name="Henson C."/>
            <person name="Hollinger A."/>
            <person name="Honan T."/>
            <person name="Huard M.D."/>
            <person name="Hughes L."/>
            <person name="Hurhula B."/>
            <person name="Husby M.E."/>
            <person name="Kamat A."/>
            <person name="Kanga B."/>
            <person name="Kashin S."/>
            <person name="Khazanovich D."/>
            <person name="Kisner P."/>
            <person name="Lance K."/>
            <person name="Lara M."/>
            <person name="Lee W."/>
            <person name="Lennon N."/>
            <person name="Letendre F."/>
            <person name="LeVine R."/>
            <person name="Lipovsky A."/>
            <person name="Liu X."/>
            <person name="Liu J."/>
            <person name="Liu S."/>
            <person name="Lokyitsang T."/>
            <person name="Lokyitsang Y."/>
            <person name="Lubonja R."/>
            <person name="Lui A."/>
            <person name="MacDonald P."/>
            <person name="Magnisalis V."/>
            <person name="Maru K."/>
            <person name="Matthews C."/>
            <person name="McCusker W."/>
            <person name="McDonough S."/>
            <person name="Mehta T."/>
            <person name="Meldrim J."/>
            <person name="Meneus L."/>
            <person name="Mihai O."/>
            <person name="Mihalev A."/>
            <person name="Mihova T."/>
            <person name="Mittelman R."/>
            <person name="Mlenga V."/>
            <person name="Montmayeur A."/>
            <person name="Mulrain L."/>
            <person name="Navidi A."/>
            <person name="Naylor J."/>
            <person name="Negash T."/>
            <person name="Nguyen T."/>
            <person name="Nguyen N."/>
            <person name="Nicol R."/>
            <person name="Norbu C."/>
            <person name="Norbu N."/>
            <person name="Novod N."/>
            <person name="O'Neill B."/>
            <person name="Osman S."/>
            <person name="Markiewicz E."/>
            <person name="Oyono O.L."/>
            <person name="Patti C."/>
            <person name="Phunkhang P."/>
            <person name="Pierre F."/>
            <person name="Priest M."/>
            <person name="Raghuraman S."/>
            <person name="Rege F."/>
            <person name="Reyes R."/>
            <person name="Rise C."/>
            <person name="Rogov P."/>
            <person name="Ross K."/>
            <person name="Ryan E."/>
            <person name="Settipalli S."/>
            <person name="Shea T."/>
            <person name="Sherpa N."/>
            <person name="Shi L."/>
            <person name="Shih D."/>
            <person name="Sparrow T."/>
            <person name="Spaulding J."/>
            <person name="Stalker J."/>
            <person name="Stange-Thomann N."/>
            <person name="Stavropoulos S."/>
            <person name="Stone C."/>
            <person name="Strader C."/>
            <person name="Tesfaye S."/>
            <person name="Thomson T."/>
            <person name="Thoulutsang Y."/>
            <person name="Thoulutsang D."/>
            <person name="Topham K."/>
            <person name="Topping I."/>
            <person name="Tsamla T."/>
            <person name="Vassiliev H."/>
            <person name="Vo A."/>
            <person name="Wangchuk T."/>
            <person name="Wangdi T."/>
            <person name="Weiand M."/>
            <person name="Wilkinson J."/>
            <person name="Wilson A."/>
            <person name="Yadav S."/>
            <person name="Young G."/>
            <person name="Yu Q."/>
            <person name="Zembek L."/>
            <person name="Zhong D."/>
            <person name="Zimmer A."/>
            <person name="Zwirko Z."/>
            <person name="Jaffe D.B."/>
            <person name="Alvarez P."/>
            <person name="Brockman W."/>
            <person name="Butler J."/>
            <person name="Chin C."/>
            <person name="Gnerre S."/>
            <person name="Grabherr M."/>
            <person name="Kleber M."/>
            <person name="Mauceli E."/>
            <person name="MacCallum I."/>
        </authorList>
    </citation>
    <scope>NUCLEOTIDE SEQUENCE [LARGE SCALE GENOMIC DNA]</scope>
    <source>
        <strain evidence="8">Tucson 15287-2541.00</strain>
    </source>
</reference>
<dbReference type="PANTHER" id="PTHR23131:SF0">
    <property type="entry name" value="ENDORIBONUCLEASE LACTB2"/>
    <property type="match status" value="1"/>
</dbReference>
<dbReference type="InterPro" id="IPR036388">
    <property type="entry name" value="WH-like_DNA-bd_sf"/>
</dbReference>
<dbReference type="InterPro" id="IPR036866">
    <property type="entry name" value="RibonucZ/Hydroxyglut_hydro"/>
</dbReference>
<dbReference type="FunCoup" id="B4JX40">
    <property type="interactions" value="1193"/>
</dbReference>
<evidence type="ECO:0000313" key="7">
    <source>
        <dbReference type="EMBL" id="EDV95316.1"/>
    </source>
</evidence>
<evidence type="ECO:0000256" key="3">
    <source>
        <dbReference type="ARBA" id="ARBA00022801"/>
    </source>
</evidence>
<dbReference type="EMBL" id="CH916376">
    <property type="protein sequence ID" value="EDV95316.1"/>
    <property type="molecule type" value="Genomic_DNA"/>
</dbReference>
<dbReference type="OMA" id="GDHVMAW"/>
<dbReference type="InterPro" id="IPR047921">
    <property type="entry name" value="LACTB2-like_MBL-fold"/>
</dbReference>
<dbReference type="SUPFAM" id="SSF56281">
    <property type="entry name" value="Metallo-hydrolase/oxidoreductase"/>
    <property type="match status" value="1"/>
</dbReference>
<dbReference type="eggNOG" id="KOG0813">
    <property type="taxonomic scope" value="Eukaryota"/>
</dbReference>
<evidence type="ECO:0000256" key="1">
    <source>
        <dbReference type="ARBA" id="ARBA00006759"/>
    </source>
</evidence>
<dbReference type="CDD" id="cd07722">
    <property type="entry name" value="LACTB2-like_MBL-fold"/>
    <property type="match status" value="1"/>
</dbReference>
<protein>
    <recommendedName>
        <fullName evidence="5">Beta-lactamase-like protein 2 homolog</fullName>
    </recommendedName>
</protein>
<keyword evidence="2" id="KW-0479">Metal-binding</keyword>
<dbReference type="GO" id="GO:0004521">
    <property type="term" value="F:RNA endonuclease activity"/>
    <property type="evidence" value="ECO:0007669"/>
    <property type="project" value="TreeGrafter"/>
</dbReference>
<dbReference type="GO" id="GO:0016787">
    <property type="term" value="F:hydrolase activity"/>
    <property type="evidence" value="ECO:0007669"/>
    <property type="project" value="UniProtKB-KW"/>
</dbReference>
<dbReference type="PhylomeDB" id="B4JX40"/>
<dbReference type="Gene3D" id="1.10.10.10">
    <property type="entry name" value="Winged helix-like DNA-binding domain superfamily/Winged helix DNA-binding domain"/>
    <property type="match status" value="1"/>
</dbReference>
<dbReference type="STRING" id="7222.B4JX40"/>
<dbReference type="PANTHER" id="PTHR23131">
    <property type="entry name" value="ENDORIBONUCLEASE LACTB2"/>
    <property type="match status" value="1"/>
</dbReference>
<dbReference type="Gene3D" id="3.60.15.10">
    <property type="entry name" value="Ribonuclease Z/Hydroxyacylglutathione hydrolase-like"/>
    <property type="match status" value="1"/>
</dbReference>
<keyword evidence="4" id="KW-0862">Zinc</keyword>
<dbReference type="Proteomes" id="UP000001070">
    <property type="component" value="Unassembled WGS sequence"/>
</dbReference>
<dbReference type="HOGENOM" id="CLU_048478_1_3_1"/>
<dbReference type="InterPro" id="IPR050662">
    <property type="entry name" value="Sec-metab_biosynth-thioest"/>
</dbReference>
<dbReference type="GO" id="GO:0031123">
    <property type="term" value="P:RNA 3'-end processing"/>
    <property type="evidence" value="ECO:0007669"/>
    <property type="project" value="UniProtKB-ARBA"/>
</dbReference>
<proteinExistence type="inferred from homology"/>
<dbReference type="Pfam" id="PF00753">
    <property type="entry name" value="Lactamase_B"/>
    <property type="match status" value="1"/>
</dbReference>
<dbReference type="InParanoid" id="B4JX40"/>
<keyword evidence="8" id="KW-1185">Reference proteome</keyword>
<evidence type="ECO:0000313" key="8">
    <source>
        <dbReference type="Proteomes" id="UP000001070"/>
    </source>
</evidence>
<dbReference type="FunFam" id="1.10.10.10:FF:000328">
    <property type="entry name" value="Lactamase beta 2"/>
    <property type="match status" value="1"/>
</dbReference>
<organism evidence="8">
    <name type="scientific">Drosophila grimshawi</name>
    <name type="common">Hawaiian fruit fly</name>
    <name type="synonym">Idiomyia grimshawi</name>
    <dbReference type="NCBI Taxonomy" id="7222"/>
    <lineage>
        <taxon>Eukaryota</taxon>
        <taxon>Metazoa</taxon>
        <taxon>Ecdysozoa</taxon>
        <taxon>Arthropoda</taxon>
        <taxon>Hexapoda</taxon>
        <taxon>Insecta</taxon>
        <taxon>Pterygota</taxon>
        <taxon>Neoptera</taxon>
        <taxon>Endopterygota</taxon>
        <taxon>Diptera</taxon>
        <taxon>Brachycera</taxon>
        <taxon>Muscomorpha</taxon>
        <taxon>Ephydroidea</taxon>
        <taxon>Drosophilidae</taxon>
        <taxon>Drosophila</taxon>
        <taxon>Hawaiian Drosophila</taxon>
    </lineage>
</organism>
<accession>B4JX40</accession>
<comment type="similarity">
    <text evidence="1">Belongs to the metallo-beta-lactamase superfamily. Glyoxalase II family.</text>
</comment>
<dbReference type="InterPro" id="IPR001279">
    <property type="entry name" value="Metallo-B-lactamas"/>
</dbReference>
<dbReference type="Pfam" id="PF17778">
    <property type="entry name" value="WHD_BLACT"/>
    <property type="match status" value="1"/>
</dbReference>
<evidence type="ECO:0000256" key="5">
    <source>
        <dbReference type="ARBA" id="ARBA00069358"/>
    </source>
</evidence>
<gene>
    <name evidence="7" type="primary">Dgri\GH17641</name>
    <name evidence="7" type="ORF">Dgri_GH17641</name>
</gene>
<dbReference type="SMR" id="B4JX40"/>
<dbReference type="AlphaFoldDB" id="B4JX40"/>
<keyword evidence="3" id="KW-0378">Hydrolase</keyword>
<feature type="domain" description="Metallo-beta-lactamase" evidence="6">
    <location>
        <begin position="29"/>
        <end position="198"/>
    </location>
</feature>
<dbReference type="GO" id="GO:0046872">
    <property type="term" value="F:metal ion binding"/>
    <property type="evidence" value="ECO:0007669"/>
    <property type="project" value="UniProtKB-KW"/>
</dbReference>
<sequence>MALIQPVTRLTSSIIRILGCNPSPMTLQGTNTYLLGNGKKRILIDTGDEDVPEYIEHLNGVLRQEQASIATIILTHWHHDHVGGVKDIVGSTLADKDCQVYKFPRNDANDICPEIPAHIPVRPLLDNQELAVDGAKVRIVHTPGHTTDHVVLATEDGMLFSGDCILGEGTAVFEDLYEYMRSLDKILKLRPERIYPGHGNVIDEPSVAIEYYIQHRTQREQQIMQFFMQRPGQRYQAIDVVRVVYKETPEHLWPAAAYNVGHHLSKLFKERKLLLTEQDDEKYYVYQPSSAL</sequence>
<dbReference type="OrthoDB" id="17458at2759"/>
<evidence type="ECO:0000256" key="2">
    <source>
        <dbReference type="ARBA" id="ARBA00022723"/>
    </source>
</evidence>
<dbReference type="InterPro" id="IPR041516">
    <property type="entry name" value="LACTB2_WH"/>
</dbReference>
<dbReference type="GO" id="GO:0003727">
    <property type="term" value="F:single-stranded RNA binding"/>
    <property type="evidence" value="ECO:0007669"/>
    <property type="project" value="TreeGrafter"/>
</dbReference>
<dbReference type="KEGG" id="dgr:6569312"/>
<dbReference type="SMART" id="SM00849">
    <property type="entry name" value="Lactamase_B"/>
    <property type="match status" value="1"/>
</dbReference>
<dbReference type="GO" id="GO:0005759">
    <property type="term" value="C:mitochondrial matrix"/>
    <property type="evidence" value="ECO:0007669"/>
    <property type="project" value="TreeGrafter"/>
</dbReference>
<evidence type="ECO:0000259" key="6">
    <source>
        <dbReference type="SMART" id="SM00849"/>
    </source>
</evidence>
<dbReference type="FunFam" id="3.60.15.10:FF:000017">
    <property type="entry name" value="Lactamase beta 2"/>
    <property type="match status" value="1"/>
</dbReference>